<protein>
    <submittedName>
        <fullName evidence="2">Uncharacterized protein</fullName>
    </submittedName>
</protein>
<organism evidence="2 3">
    <name type="scientific">Chryseobacterium nematophagum</name>
    <dbReference type="NCBI Taxonomy" id="2305228"/>
    <lineage>
        <taxon>Bacteria</taxon>
        <taxon>Pseudomonadati</taxon>
        <taxon>Bacteroidota</taxon>
        <taxon>Flavobacteriia</taxon>
        <taxon>Flavobacteriales</taxon>
        <taxon>Weeksellaceae</taxon>
        <taxon>Chryseobacterium group</taxon>
        <taxon>Chryseobacterium</taxon>
    </lineage>
</organism>
<name>A0A3M7TDA1_9FLAO</name>
<feature type="transmembrane region" description="Helical" evidence="1">
    <location>
        <begin position="60"/>
        <end position="80"/>
    </location>
</feature>
<keyword evidence="1" id="KW-1133">Transmembrane helix</keyword>
<evidence type="ECO:0000313" key="3">
    <source>
        <dbReference type="Proteomes" id="UP000278775"/>
    </source>
</evidence>
<dbReference type="EMBL" id="QWIU01000002">
    <property type="protein sequence ID" value="RNA61461.1"/>
    <property type="molecule type" value="Genomic_DNA"/>
</dbReference>
<accession>A0A3M7TDA1</accession>
<keyword evidence="1" id="KW-0812">Transmembrane</keyword>
<sequence>MTPPSQKINLGKVFIEYSASALVLLSALLPFANNILGYFIDTSIHFPNSSGKSVLDLDDVIFFLSWPVTLSFLFIGLVFGARLFPKIAVLVSLLIQYVLLIQFIFFDKNNFNIGGLIGSITTFVFLVWGLYKLYIYYTKVLLLDKFKDTTLERFSLILKKKPNL</sequence>
<gene>
    <name evidence="2" type="ORF">D1631_05690</name>
</gene>
<comment type="caution">
    <text evidence="2">The sequence shown here is derived from an EMBL/GenBank/DDBJ whole genome shotgun (WGS) entry which is preliminary data.</text>
</comment>
<keyword evidence="1" id="KW-0472">Membrane</keyword>
<feature type="transmembrane region" description="Helical" evidence="1">
    <location>
        <begin position="111"/>
        <end position="131"/>
    </location>
</feature>
<evidence type="ECO:0000256" key="1">
    <source>
        <dbReference type="SAM" id="Phobius"/>
    </source>
</evidence>
<dbReference type="Proteomes" id="UP000278775">
    <property type="component" value="Unassembled WGS sequence"/>
</dbReference>
<reference evidence="2 3" key="1">
    <citation type="submission" date="2018-08" db="EMBL/GenBank/DDBJ databases">
        <title>Chryseobacterium nematophagum: a novel matrix digesting pathogen of nematodes.</title>
        <authorList>
            <person name="Page A."/>
            <person name="Roberts M."/>
            <person name="Felix M.-A."/>
            <person name="Weir W."/>
        </authorList>
    </citation>
    <scope>NUCLEOTIDE SEQUENCE [LARGE SCALE GENOMIC DNA]</scope>
    <source>
        <strain evidence="2 3">JUb129</strain>
    </source>
</reference>
<dbReference type="AlphaFoldDB" id="A0A3M7TDA1"/>
<feature type="transmembrane region" description="Helical" evidence="1">
    <location>
        <begin position="21"/>
        <end position="40"/>
    </location>
</feature>
<evidence type="ECO:0000313" key="2">
    <source>
        <dbReference type="EMBL" id="RNA61461.1"/>
    </source>
</evidence>
<feature type="transmembrane region" description="Helical" evidence="1">
    <location>
        <begin position="87"/>
        <end position="105"/>
    </location>
</feature>
<proteinExistence type="predicted"/>